<name>A0A699TCM7_TANCI</name>
<gene>
    <name evidence="1" type="ORF">Tci_878655</name>
</gene>
<feature type="non-terminal residue" evidence="1">
    <location>
        <position position="61"/>
    </location>
</feature>
<proteinExistence type="predicted"/>
<sequence length="61" mass="6865">MKVNNSKLEDIPVVSEFPGVFSEDLLGLPPSREIEFRIDLIYGAMPVAKSPYRLAPTKMQE</sequence>
<dbReference type="AlphaFoldDB" id="A0A699TCM7"/>
<comment type="caution">
    <text evidence="1">The sequence shown here is derived from an EMBL/GenBank/DDBJ whole genome shotgun (WGS) entry which is preliminary data.</text>
</comment>
<protein>
    <submittedName>
        <fullName evidence="1">Putative reverse transcriptase domain-containing protein</fullName>
    </submittedName>
</protein>
<keyword evidence="1" id="KW-0548">Nucleotidyltransferase</keyword>
<organism evidence="1">
    <name type="scientific">Tanacetum cinerariifolium</name>
    <name type="common">Dalmatian daisy</name>
    <name type="synonym">Chrysanthemum cinerariifolium</name>
    <dbReference type="NCBI Taxonomy" id="118510"/>
    <lineage>
        <taxon>Eukaryota</taxon>
        <taxon>Viridiplantae</taxon>
        <taxon>Streptophyta</taxon>
        <taxon>Embryophyta</taxon>
        <taxon>Tracheophyta</taxon>
        <taxon>Spermatophyta</taxon>
        <taxon>Magnoliopsida</taxon>
        <taxon>eudicotyledons</taxon>
        <taxon>Gunneridae</taxon>
        <taxon>Pentapetalae</taxon>
        <taxon>asterids</taxon>
        <taxon>campanulids</taxon>
        <taxon>Asterales</taxon>
        <taxon>Asteraceae</taxon>
        <taxon>Asteroideae</taxon>
        <taxon>Anthemideae</taxon>
        <taxon>Anthemidinae</taxon>
        <taxon>Tanacetum</taxon>
    </lineage>
</organism>
<reference evidence="1" key="1">
    <citation type="journal article" date="2019" name="Sci. Rep.">
        <title>Draft genome of Tanacetum cinerariifolium, the natural source of mosquito coil.</title>
        <authorList>
            <person name="Yamashiro T."/>
            <person name="Shiraishi A."/>
            <person name="Satake H."/>
            <person name="Nakayama K."/>
        </authorList>
    </citation>
    <scope>NUCLEOTIDE SEQUENCE</scope>
</reference>
<dbReference type="GO" id="GO:0003964">
    <property type="term" value="F:RNA-directed DNA polymerase activity"/>
    <property type="evidence" value="ECO:0007669"/>
    <property type="project" value="UniProtKB-KW"/>
</dbReference>
<accession>A0A699TCM7</accession>
<keyword evidence="1" id="KW-0695">RNA-directed DNA polymerase</keyword>
<keyword evidence="1" id="KW-0808">Transferase</keyword>
<evidence type="ECO:0000313" key="1">
    <source>
        <dbReference type="EMBL" id="GFD06686.1"/>
    </source>
</evidence>
<dbReference type="EMBL" id="BKCJ011226571">
    <property type="protein sequence ID" value="GFD06686.1"/>
    <property type="molecule type" value="Genomic_DNA"/>
</dbReference>